<dbReference type="SUPFAM" id="SSF109854">
    <property type="entry name" value="DinB/YfiT-like putative metalloenzymes"/>
    <property type="match status" value="1"/>
</dbReference>
<proteinExistence type="predicted"/>
<comment type="caution">
    <text evidence="1">The sequence shown here is derived from an EMBL/GenBank/DDBJ whole genome shotgun (WGS) entry which is preliminary data.</text>
</comment>
<accession>A0ABQ0RMY8</accession>
<dbReference type="InterPro" id="IPR007061">
    <property type="entry name" value="MST-like"/>
</dbReference>
<gene>
    <name evidence="1" type="ORF">ANI01nite_23770</name>
</gene>
<protein>
    <recommendedName>
        <fullName evidence="3">DinB family protein</fullName>
    </recommendedName>
</protein>
<dbReference type="RefSeq" id="WP_141358208.1">
    <property type="nucleotide sequence ID" value="NZ_BAAAWM010000001.1"/>
</dbReference>
<keyword evidence="2" id="KW-1185">Reference proteome</keyword>
<evidence type="ECO:0008006" key="3">
    <source>
        <dbReference type="Google" id="ProtNLM"/>
    </source>
</evidence>
<evidence type="ECO:0000313" key="1">
    <source>
        <dbReference type="EMBL" id="GEC13174.1"/>
    </source>
</evidence>
<reference evidence="1 2" key="1">
    <citation type="submission" date="2019-06" db="EMBL/GenBank/DDBJ databases">
        <title>Whole genome shotgun sequence of Glutamicibacter nicotianae NBRC 14234.</title>
        <authorList>
            <person name="Hosoyama A."/>
            <person name="Uohara A."/>
            <person name="Ohji S."/>
            <person name="Ichikawa N."/>
        </authorList>
    </citation>
    <scope>NUCLEOTIDE SEQUENCE [LARGE SCALE GENOMIC DNA]</scope>
    <source>
        <strain evidence="1 2">NBRC 14234</strain>
    </source>
</reference>
<organism evidence="1 2">
    <name type="scientific">Glutamicibacter nicotianae</name>
    <name type="common">Arthrobacter nicotianae</name>
    <dbReference type="NCBI Taxonomy" id="37929"/>
    <lineage>
        <taxon>Bacteria</taxon>
        <taxon>Bacillati</taxon>
        <taxon>Actinomycetota</taxon>
        <taxon>Actinomycetes</taxon>
        <taxon>Micrococcales</taxon>
        <taxon>Micrococcaceae</taxon>
        <taxon>Glutamicibacter</taxon>
    </lineage>
</organism>
<dbReference type="Proteomes" id="UP000316242">
    <property type="component" value="Unassembled WGS sequence"/>
</dbReference>
<dbReference type="EMBL" id="BJNE01000010">
    <property type="protein sequence ID" value="GEC13174.1"/>
    <property type="molecule type" value="Genomic_DNA"/>
</dbReference>
<dbReference type="Gene3D" id="1.20.120.450">
    <property type="entry name" value="dinb family like domain"/>
    <property type="match status" value="1"/>
</dbReference>
<sequence>MDSTKDKLCGYLNEARENAIFKAEGLAEQLARTPLTPTGTHILGVLHHLVINEYEYFGTCLQREANDAYVREFISPHDPDADFLPPADMDGQQLIGLYRKAIAFADEGIAALALDSAVHVPWWGPAGHTTLDHLLIHALAETSRHAGQLDIIREQLDGRAGWTATLDLLPGYTTAQWAEHRQKLQQLADSLAPEN</sequence>
<dbReference type="Pfam" id="PF04978">
    <property type="entry name" value="MST"/>
    <property type="match status" value="1"/>
</dbReference>
<name>A0ABQ0RMY8_GLUNI</name>
<evidence type="ECO:0000313" key="2">
    <source>
        <dbReference type="Proteomes" id="UP000316242"/>
    </source>
</evidence>
<dbReference type="InterPro" id="IPR034660">
    <property type="entry name" value="DinB/YfiT-like"/>
</dbReference>